<dbReference type="PROSITE" id="PS51375">
    <property type="entry name" value="PPR"/>
    <property type="match status" value="1"/>
</dbReference>
<dbReference type="AlphaFoldDB" id="A0A1Q9DRE5"/>
<sequence length="67" mass="6987">MGEDARKDIIAYTACLDAAARVGDADAAQSWLQKLQEAGLSPNEIAFNAVMDANLRAGDLSGATVSF</sequence>
<feature type="repeat" description="PPR" evidence="1">
    <location>
        <begin position="8"/>
        <end position="42"/>
    </location>
</feature>
<gene>
    <name evidence="2" type="ORF">AK812_SmicGene19879</name>
</gene>
<comment type="caution">
    <text evidence="2">The sequence shown here is derived from an EMBL/GenBank/DDBJ whole genome shotgun (WGS) entry which is preliminary data.</text>
</comment>
<dbReference type="Gene3D" id="1.25.40.10">
    <property type="entry name" value="Tetratricopeptide repeat domain"/>
    <property type="match status" value="1"/>
</dbReference>
<reference evidence="2 3" key="1">
    <citation type="submission" date="2016-02" db="EMBL/GenBank/DDBJ databases">
        <title>Genome analysis of coral dinoflagellate symbionts highlights evolutionary adaptations to a symbiotic lifestyle.</title>
        <authorList>
            <person name="Aranda M."/>
            <person name="Li Y."/>
            <person name="Liew Y.J."/>
            <person name="Baumgarten S."/>
            <person name="Simakov O."/>
            <person name="Wilson M."/>
            <person name="Piel J."/>
            <person name="Ashoor H."/>
            <person name="Bougouffa S."/>
            <person name="Bajic V.B."/>
            <person name="Ryu T."/>
            <person name="Ravasi T."/>
            <person name="Bayer T."/>
            <person name="Micklem G."/>
            <person name="Kim H."/>
            <person name="Bhak J."/>
            <person name="Lajeunesse T.C."/>
            <person name="Voolstra C.R."/>
        </authorList>
    </citation>
    <scope>NUCLEOTIDE SEQUENCE [LARGE SCALE GENOMIC DNA]</scope>
    <source>
        <strain evidence="2 3">CCMP2467</strain>
    </source>
</reference>
<organism evidence="2 3">
    <name type="scientific">Symbiodinium microadriaticum</name>
    <name type="common">Dinoflagellate</name>
    <name type="synonym">Zooxanthella microadriatica</name>
    <dbReference type="NCBI Taxonomy" id="2951"/>
    <lineage>
        <taxon>Eukaryota</taxon>
        <taxon>Sar</taxon>
        <taxon>Alveolata</taxon>
        <taxon>Dinophyceae</taxon>
        <taxon>Suessiales</taxon>
        <taxon>Symbiodiniaceae</taxon>
        <taxon>Symbiodinium</taxon>
    </lineage>
</organism>
<dbReference type="InterPro" id="IPR011990">
    <property type="entry name" value="TPR-like_helical_dom_sf"/>
</dbReference>
<name>A0A1Q9DRE5_SYMMI</name>
<dbReference type="Pfam" id="PF13812">
    <property type="entry name" value="PPR_3"/>
    <property type="match status" value="1"/>
</dbReference>
<evidence type="ECO:0000256" key="1">
    <source>
        <dbReference type="PROSITE-ProRule" id="PRU00708"/>
    </source>
</evidence>
<dbReference type="InterPro" id="IPR002885">
    <property type="entry name" value="PPR_rpt"/>
</dbReference>
<protein>
    <submittedName>
        <fullName evidence="2">Uncharacterized protein</fullName>
    </submittedName>
</protein>
<accession>A0A1Q9DRE5</accession>
<evidence type="ECO:0000313" key="3">
    <source>
        <dbReference type="Proteomes" id="UP000186817"/>
    </source>
</evidence>
<proteinExistence type="predicted"/>
<dbReference type="NCBIfam" id="TIGR00756">
    <property type="entry name" value="PPR"/>
    <property type="match status" value="1"/>
</dbReference>
<keyword evidence="3" id="KW-1185">Reference proteome</keyword>
<evidence type="ECO:0000313" key="2">
    <source>
        <dbReference type="EMBL" id="OLP97749.1"/>
    </source>
</evidence>
<dbReference type="Proteomes" id="UP000186817">
    <property type="component" value="Unassembled WGS sequence"/>
</dbReference>
<dbReference type="EMBL" id="LSRX01000423">
    <property type="protein sequence ID" value="OLP97749.1"/>
    <property type="molecule type" value="Genomic_DNA"/>
</dbReference>